<name>A0A5B8RLA0_HAEIF</name>
<accession>A0A5B8RLA0</accession>
<dbReference type="AlphaFoldDB" id="A0A5B8RLA0"/>
<protein>
    <submittedName>
        <fullName evidence="1">Uncharacterized protein</fullName>
    </submittedName>
</protein>
<sequence length="39" mass="4507">MIKIKTIFSDQFRVPSQYTTIDPLTLCGQVRSYIKNTSL</sequence>
<dbReference type="EMBL" id="MN106410">
    <property type="protein sequence ID" value="QEA08721.1"/>
    <property type="molecule type" value="Genomic_DNA"/>
</dbReference>
<reference evidence="1" key="1">
    <citation type="journal article" date="2020" name="MSphere">
        <title>Role of Horizontal Gene Transfer in the Development of Multidrug Resistance in Haemophilus influenzae.</title>
        <authorList>
            <person name="Hegstad K."/>
            <person name="Mylvaganam H."/>
            <person name="Janice J."/>
            <person name="Josefsen E."/>
            <person name="Sivertsen A."/>
            <person name="Skaare D."/>
        </authorList>
    </citation>
    <scope>NUCLEOTIDE SEQUENCE</scope>
    <source>
        <strain evidence="2">0</strain>
        <strain evidence="1">E</strain>
    </source>
</reference>
<dbReference type="EMBL" id="MN106412">
    <property type="protein sequence ID" value="QEA08881.1"/>
    <property type="molecule type" value="Genomic_DNA"/>
</dbReference>
<proteinExistence type="predicted"/>
<evidence type="ECO:0000313" key="1">
    <source>
        <dbReference type="EMBL" id="QEA08721.1"/>
    </source>
</evidence>
<evidence type="ECO:0000313" key="2">
    <source>
        <dbReference type="EMBL" id="QEA08881.1"/>
    </source>
</evidence>
<organism evidence="1">
    <name type="scientific">Haemophilus influenzae</name>
    <dbReference type="NCBI Taxonomy" id="727"/>
    <lineage>
        <taxon>Bacteria</taxon>
        <taxon>Pseudomonadati</taxon>
        <taxon>Pseudomonadota</taxon>
        <taxon>Gammaproteobacteria</taxon>
        <taxon>Pasteurellales</taxon>
        <taxon>Pasteurellaceae</taxon>
        <taxon>Haemophilus</taxon>
    </lineage>
</organism>